<feature type="transmembrane region" description="Helical" evidence="1">
    <location>
        <begin position="193"/>
        <end position="212"/>
    </location>
</feature>
<feature type="transmembrane region" description="Helical" evidence="1">
    <location>
        <begin position="160"/>
        <end position="186"/>
    </location>
</feature>
<dbReference type="GO" id="GO:0005886">
    <property type="term" value="C:plasma membrane"/>
    <property type="evidence" value="ECO:0007669"/>
    <property type="project" value="UniProtKB-SubCell"/>
</dbReference>
<dbReference type="PANTHER" id="PTHR37305:SF1">
    <property type="entry name" value="MEMBRANE PROTEIN"/>
    <property type="match status" value="1"/>
</dbReference>
<feature type="transmembrane region" description="Helical" evidence="1">
    <location>
        <begin position="247"/>
        <end position="265"/>
    </location>
</feature>
<proteinExistence type="predicted"/>
<feature type="transmembrane region" description="Helical" evidence="1">
    <location>
        <begin position="115"/>
        <end position="140"/>
    </location>
</feature>
<feature type="transmembrane region" description="Helical" evidence="1">
    <location>
        <begin position="68"/>
        <end position="88"/>
    </location>
</feature>
<keyword evidence="3" id="KW-1185">Reference proteome</keyword>
<keyword evidence="1" id="KW-1133">Transmembrane helix</keyword>
<name>A0A418Q4X3_9CORY</name>
<protein>
    <submittedName>
        <fullName evidence="2">ABC transporter permease</fullName>
    </submittedName>
</protein>
<dbReference type="Proteomes" id="UP000285278">
    <property type="component" value="Unassembled WGS sequence"/>
</dbReference>
<dbReference type="STRING" id="1451189.CFAL_01585"/>
<comment type="caution">
    <text evidence="2">The sequence shown here is derived from an EMBL/GenBank/DDBJ whole genome shotgun (WGS) entry which is preliminary data.</text>
</comment>
<dbReference type="PANTHER" id="PTHR37305">
    <property type="entry name" value="INTEGRAL MEMBRANE PROTEIN-RELATED"/>
    <property type="match status" value="1"/>
</dbReference>
<accession>A0A418Q4X3</accession>
<dbReference type="GO" id="GO:0140359">
    <property type="term" value="F:ABC-type transporter activity"/>
    <property type="evidence" value="ECO:0007669"/>
    <property type="project" value="InterPro"/>
</dbReference>
<feature type="transmembrane region" description="Helical" evidence="1">
    <location>
        <begin position="20"/>
        <end position="39"/>
    </location>
</feature>
<keyword evidence="1" id="KW-0472">Membrane</keyword>
<evidence type="ECO:0000313" key="3">
    <source>
        <dbReference type="Proteomes" id="UP000285278"/>
    </source>
</evidence>
<evidence type="ECO:0000313" key="2">
    <source>
        <dbReference type="EMBL" id="RIX33470.1"/>
    </source>
</evidence>
<gene>
    <name evidence="2" type="ORF">D3M95_10380</name>
</gene>
<dbReference type="OrthoDB" id="4420358at2"/>
<dbReference type="AlphaFoldDB" id="A0A418Q4X3"/>
<sequence>MLRIARSEWIKLRTTKSLWWTSVLVIVFSLGFTLLMGLLTGSTLANTDPAKEPDIYSAMMNSLKNSSALSGFLFFGLMVILIQGVLTVTSDYGSNTSKTTLLATPKRWPVPVAKFLVYGLIAAVISLISTAGSILVYQWTLGTKIDDAAMLTNVGLGADSAWTMIGRGVLYAVLAVAVAIGVGYLVRHTAGGISLILLWVLVIEQTLVQLLPKVRDYLPPYMPFKNMENATLMMDTPDAPWGQVGSIAYFAGIAAVIFIAGVVALQKRDA</sequence>
<dbReference type="Pfam" id="PF12679">
    <property type="entry name" value="ABC2_membrane_2"/>
    <property type="match status" value="1"/>
</dbReference>
<evidence type="ECO:0000256" key="1">
    <source>
        <dbReference type="SAM" id="Phobius"/>
    </source>
</evidence>
<keyword evidence="1" id="KW-0812">Transmembrane</keyword>
<dbReference type="RefSeq" id="WP_025401988.1">
    <property type="nucleotide sequence ID" value="NZ_CBCRUA010000016.1"/>
</dbReference>
<reference evidence="2 3" key="1">
    <citation type="submission" date="2018-09" db="EMBL/GenBank/DDBJ databases">
        <title>Optimization and identification of Corynebacterium falsenii FN1-14 from fish paste.</title>
        <authorList>
            <person name="Daroonpunt R."/>
            <person name="Tanasupawat S."/>
        </authorList>
    </citation>
    <scope>NUCLEOTIDE SEQUENCE [LARGE SCALE GENOMIC DNA]</scope>
    <source>
        <strain evidence="2 3">FN1-14</strain>
    </source>
</reference>
<organism evidence="2 3">
    <name type="scientific">Corynebacterium falsenii</name>
    <dbReference type="NCBI Taxonomy" id="108486"/>
    <lineage>
        <taxon>Bacteria</taxon>
        <taxon>Bacillati</taxon>
        <taxon>Actinomycetota</taxon>
        <taxon>Actinomycetes</taxon>
        <taxon>Mycobacteriales</taxon>
        <taxon>Corynebacteriaceae</taxon>
        <taxon>Corynebacterium</taxon>
    </lineage>
</organism>
<dbReference type="EMBL" id="QXJK01000015">
    <property type="protein sequence ID" value="RIX33470.1"/>
    <property type="molecule type" value="Genomic_DNA"/>
</dbReference>